<dbReference type="KEGG" id="rvi:RVIR1_02450"/>
<dbReference type="KEGG" id="rvi:RVIR1_10350"/>
<dbReference type="PROSITE" id="PS51257">
    <property type="entry name" value="PROKAR_LIPOPROTEIN"/>
    <property type="match status" value="1"/>
</dbReference>
<evidence type="ECO:0008006" key="4">
    <source>
        <dbReference type="Google" id="ProtNLM"/>
    </source>
</evidence>
<dbReference type="EMBL" id="AP018005">
    <property type="protein sequence ID" value="BBB15507.1"/>
    <property type="molecule type" value="Genomic_DNA"/>
</dbReference>
<evidence type="ECO:0000313" key="2">
    <source>
        <dbReference type="EMBL" id="BBB15507.1"/>
    </source>
</evidence>
<keyword evidence="3" id="KW-1185">Reference proteome</keyword>
<dbReference type="Proteomes" id="UP000282483">
    <property type="component" value="Chromosome"/>
</dbReference>
<organism evidence="1 3">
    <name type="scientific">Candidatus Rickettsiella viridis</name>
    <dbReference type="NCBI Taxonomy" id="676208"/>
    <lineage>
        <taxon>Bacteria</taxon>
        <taxon>Pseudomonadati</taxon>
        <taxon>Pseudomonadota</taxon>
        <taxon>Gammaproteobacteria</taxon>
        <taxon>Legionellales</taxon>
        <taxon>Coxiellaceae</taxon>
        <taxon>Rickettsiella</taxon>
    </lineage>
</organism>
<name>A0A2Z5V6W5_9COXI</name>
<reference evidence="1 3" key="1">
    <citation type="submission" date="2017-03" db="EMBL/GenBank/DDBJ databases">
        <title>The genome sequence of Candidatus Rickettsiella viridis.</title>
        <authorList>
            <person name="Nikoh N."/>
            <person name="Tsuchida T."/>
            <person name="Yamaguchi K."/>
            <person name="Maeda T."/>
            <person name="Shigenobu S."/>
            <person name="Fukatsu T."/>
        </authorList>
    </citation>
    <scope>NUCLEOTIDE SEQUENCE [LARGE SCALE GENOMIC DNA]</scope>
    <source>
        <strain evidence="1 3">Ap-RA04</strain>
    </source>
</reference>
<sequence length="124" mass="14917">MEKIFMRLFLPFKQFILFSVLFTSFSLLAACGHKNPLLDTNMIQVMDEEFFLRGGSYPIDECAYYYSYSKQNYSLKKKCNEWTQEYYRRLIDRHVIPTTTTVEDLRDPTFWKKIKALHFLGKEQ</sequence>
<evidence type="ECO:0000313" key="1">
    <source>
        <dbReference type="EMBL" id="BBB14777.1"/>
    </source>
</evidence>
<proteinExistence type="predicted"/>
<accession>A0A2Z5V6W5</accession>
<gene>
    <name evidence="1" type="ORF">RVIR1_02450</name>
    <name evidence="2" type="ORF">RVIR1_10350</name>
</gene>
<dbReference type="EMBL" id="AP018005">
    <property type="protein sequence ID" value="BBB14777.1"/>
    <property type="molecule type" value="Genomic_DNA"/>
</dbReference>
<protein>
    <recommendedName>
        <fullName evidence="4">Lipoprotein</fullName>
    </recommendedName>
</protein>
<dbReference type="AlphaFoldDB" id="A0A2Z5V6W5"/>
<evidence type="ECO:0000313" key="3">
    <source>
        <dbReference type="Proteomes" id="UP000282483"/>
    </source>
</evidence>